<dbReference type="PATRIC" id="fig|679936.5.peg.1181"/>
<dbReference type="KEGG" id="sap:Sulac_1120"/>
<keyword evidence="4" id="KW-1185">Reference proteome</keyword>
<organism evidence="3 4">
    <name type="scientific">Sulfobacillus acidophilus (strain ATCC 700253 / DSM 10332 / NAL)</name>
    <dbReference type="NCBI Taxonomy" id="679936"/>
    <lineage>
        <taxon>Bacteria</taxon>
        <taxon>Bacillati</taxon>
        <taxon>Bacillota</taxon>
        <taxon>Clostridia</taxon>
        <taxon>Eubacteriales</taxon>
        <taxon>Clostridiales Family XVII. Incertae Sedis</taxon>
        <taxon>Sulfobacillus</taxon>
    </lineage>
</organism>
<protein>
    <submittedName>
        <fullName evidence="3">Transposase (IS4 family protein)</fullName>
    </submittedName>
</protein>
<dbReference type="GO" id="GO:0003677">
    <property type="term" value="F:DNA binding"/>
    <property type="evidence" value="ECO:0007669"/>
    <property type="project" value="InterPro"/>
</dbReference>
<sequence length="557" mass="61769">MNMTIQEPTSRIVGAAPLFRQMADEIGLVRLINGMVRWDPRQSAISPGERILVLVLDVLTGKTPLYRVWQRLTTTDVEILVGAGRRPDDFTDDSLGRALDKLARAEPAKIFGTIAAAAYAAEGLTLGTGHWDSTSRSVYGDFADTRGTTVHPAYGHSKDHRPDLKQVLMTLFVNREGVPLFGTVESGHRSDKTLNGEMIDRLTTALDPAQLQQLTYVADSAVVTGPNLARLAETGIRFISRCPDTFAAAGAAKAAAWAADDWEPMGAIAQRGNAAEYAASEQWGIIGDHPYRLVVYRSRTPDPRHARTLDRDIEQQRRGLEQAADSVREQEFACEADAQQALEYWLETTPRPWHHVSGEVVAETRQARPGRPRKDPAPGEIRTIWRVRITIGAVDAARRQQELEWRNTFVLITTVSAEVLPPAALLAEYKGQVHVERHFHFLKDPLFVDALYVKKPERVEALGYVLLLACLLYSLVERRVRAAQVAIPSPSRRVLKNPTGHEIVRHLESLLVTRDATGKRTVALPSILHATLVAILDALQMPITVFTEPPLREPPRG</sequence>
<reference evidence="4" key="1">
    <citation type="submission" date="2011-12" db="EMBL/GenBank/DDBJ databases">
        <title>The complete genome of chromosome of Sulfobacillus acidophilus DSM 10332.</title>
        <authorList>
            <person name="Lucas S."/>
            <person name="Han J."/>
            <person name="Lapidus A."/>
            <person name="Bruce D."/>
            <person name="Goodwin L."/>
            <person name="Pitluck S."/>
            <person name="Peters L."/>
            <person name="Kyrpides N."/>
            <person name="Mavromatis K."/>
            <person name="Ivanova N."/>
            <person name="Mikhailova N."/>
            <person name="Chertkov O."/>
            <person name="Saunders E."/>
            <person name="Detter J.C."/>
            <person name="Tapia R."/>
            <person name="Han C."/>
            <person name="Land M."/>
            <person name="Hauser L."/>
            <person name="Markowitz V."/>
            <person name="Cheng J.-F."/>
            <person name="Hugenholtz P."/>
            <person name="Woyke T."/>
            <person name="Wu D."/>
            <person name="Pukall R."/>
            <person name="Gehrich-Schroeter G."/>
            <person name="Schneider S."/>
            <person name="Klenk H.-P."/>
            <person name="Eisen J.A."/>
        </authorList>
    </citation>
    <scope>NUCLEOTIDE SEQUENCE [LARGE SCALE GENOMIC DNA]</scope>
    <source>
        <strain evidence="4">ATCC 700253 / DSM 10332 / NAL</strain>
    </source>
</reference>
<dbReference type="PANTHER" id="PTHR34614:SF2">
    <property type="entry name" value="TRANSPOSASE IS4-LIKE DOMAIN-CONTAINING PROTEIN"/>
    <property type="match status" value="1"/>
</dbReference>
<dbReference type="InterPro" id="IPR002559">
    <property type="entry name" value="Transposase_11"/>
</dbReference>
<feature type="domain" description="Transposase IS4-like" evidence="1">
    <location>
        <begin position="155"/>
        <end position="471"/>
    </location>
</feature>
<evidence type="ECO:0000259" key="1">
    <source>
        <dbReference type="Pfam" id="PF01609"/>
    </source>
</evidence>
<proteinExistence type="predicted"/>
<dbReference type="HOGENOM" id="CLU_034349_3_0_9"/>
<dbReference type="GO" id="GO:0006313">
    <property type="term" value="P:DNA transposition"/>
    <property type="evidence" value="ECO:0007669"/>
    <property type="project" value="InterPro"/>
</dbReference>
<dbReference type="InterPro" id="IPR047654">
    <property type="entry name" value="IS1634_transpos"/>
</dbReference>
<dbReference type="AlphaFoldDB" id="G8TUH3"/>
<dbReference type="Proteomes" id="UP000005439">
    <property type="component" value="Chromosome"/>
</dbReference>
<dbReference type="EMBL" id="CP003179">
    <property type="protein sequence ID" value="AEW04620.1"/>
    <property type="molecule type" value="Genomic_DNA"/>
</dbReference>
<name>G8TUH3_SULAD</name>
<feature type="domain" description="DUF4277" evidence="2">
    <location>
        <begin position="17"/>
        <end position="115"/>
    </location>
</feature>
<evidence type="ECO:0000259" key="2">
    <source>
        <dbReference type="Pfam" id="PF14104"/>
    </source>
</evidence>
<dbReference type="PANTHER" id="PTHR34614">
    <property type="match status" value="1"/>
</dbReference>
<gene>
    <name evidence="3" type="ordered locus">Sulac_1120</name>
</gene>
<dbReference type="SUPFAM" id="SSF53098">
    <property type="entry name" value="Ribonuclease H-like"/>
    <property type="match status" value="1"/>
</dbReference>
<dbReference type="Pfam" id="PF01609">
    <property type="entry name" value="DDE_Tnp_1"/>
    <property type="match status" value="1"/>
</dbReference>
<dbReference type="InterPro" id="IPR012337">
    <property type="entry name" value="RNaseH-like_sf"/>
</dbReference>
<dbReference type="Pfam" id="PF14104">
    <property type="entry name" value="DUF4277"/>
    <property type="match status" value="1"/>
</dbReference>
<reference evidence="3 4" key="2">
    <citation type="journal article" date="2012" name="Stand. Genomic Sci.">
        <title>Complete genome sequence of the moderately thermophilic mineral-sulfide-oxidizing firmicute Sulfobacillus acidophilus type strain (NAL(T)).</title>
        <authorList>
            <person name="Anderson I."/>
            <person name="Chertkov O."/>
            <person name="Chen A."/>
            <person name="Saunders E."/>
            <person name="Lapidus A."/>
            <person name="Nolan M."/>
            <person name="Lucas S."/>
            <person name="Hammon N."/>
            <person name="Deshpande S."/>
            <person name="Cheng J.F."/>
            <person name="Han C."/>
            <person name="Tapia R."/>
            <person name="Goodwin L.A."/>
            <person name="Pitluck S."/>
            <person name="Liolios K."/>
            <person name="Pagani I."/>
            <person name="Ivanova N."/>
            <person name="Mikhailova N."/>
            <person name="Pati A."/>
            <person name="Palaniappan K."/>
            <person name="Land M."/>
            <person name="Pan C."/>
            <person name="Rohde M."/>
            <person name="Pukall R."/>
            <person name="Goker M."/>
            <person name="Detter J.C."/>
            <person name="Woyke T."/>
            <person name="Bristow J."/>
            <person name="Eisen J.A."/>
            <person name="Markowitz V."/>
            <person name="Hugenholtz P."/>
            <person name="Kyrpides N.C."/>
            <person name="Klenk H.P."/>
            <person name="Mavromatis K."/>
        </authorList>
    </citation>
    <scope>NUCLEOTIDE SEQUENCE [LARGE SCALE GENOMIC DNA]</scope>
    <source>
        <strain evidence="4">ATCC 700253 / DSM 10332 / NAL</strain>
    </source>
</reference>
<dbReference type="NCBIfam" id="NF033559">
    <property type="entry name" value="transpos_IS1634"/>
    <property type="match status" value="1"/>
</dbReference>
<dbReference type="STRING" id="679936.Sulac_1120"/>
<evidence type="ECO:0000313" key="3">
    <source>
        <dbReference type="EMBL" id="AEW04620.1"/>
    </source>
</evidence>
<evidence type="ECO:0000313" key="4">
    <source>
        <dbReference type="Proteomes" id="UP000005439"/>
    </source>
</evidence>
<dbReference type="InterPro" id="IPR025457">
    <property type="entry name" value="DUF4277"/>
</dbReference>
<dbReference type="GO" id="GO:0004803">
    <property type="term" value="F:transposase activity"/>
    <property type="evidence" value="ECO:0007669"/>
    <property type="project" value="InterPro"/>
</dbReference>
<accession>G8TUH3</accession>